<proteinExistence type="predicted"/>
<evidence type="ECO:0000313" key="1">
    <source>
        <dbReference type="EMBL" id="KAI3759113.1"/>
    </source>
</evidence>
<gene>
    <name evidence="1" type="ORF">L6452_06688</name>
</gene>
<protein>
    <submittedName>
        <fullName evidence="1">Uncharacterized protein</fullName>
    </submittedName>
</protein>
<name>A0ACB9EJ92_ARCLA</name>
<reference evidence="2" key="1">
    <citation type="journal article" date="2022" name="Mol. Ecol. Resour.">
        <title>The genomes of chicory, endive, great burdock and yacon provide insights into Asteraceae palaeo-polyploidization history and plant inulin production.</title>
        <authorList>
            <person name="Fan W."/>
            <person name="Wang S."/>
            <person name="Wang H."/>
            <person name="Wang A."/>
            <person name="Jiang F."/>
            <person name="Liu H."/>
            <person name="Zhao H."/>
            <person name="Xu D."/>
            <person name="Zhang Y."/>
        </authorList>
    </citation>
    <scope>NUCLEOTIDE SEQUENCE [LARGE SCALE GENOMIC DNA]</scope>
    <source>
        <strain evidence="2">cv. Niubang</strain>
    </source>
</reference>
<reference evidence="1 2" key="2">
    <citation type="journal article" date="2022" name="Mol. Ecol. Resour.">
        <title>The genomes of chicory, endive, great burdock and yacon provide insights into Asteraceae paleo-polyploidization history and plant inulin production.</title>
        <authorList>
            <person name="Fan W."/>
            <person name="Wang S."/>
            <person name="Wang H."/>
            <person name="Wang A."/>
            <person name="Jiang F."/>
            <person name="Liu H."/>
            <person name="Zhao H."/>
            <person name="Xu D."/>
            <person name="Zhang Y."/>
        </authorList>
    </citation>
    <scope>NUCLEOTIDE SEQUENCE [LARGE SCALE GENOMIC DNA]</scope>
    <source>
        <strain evidence="2">cv. Niubang</strain>
    </source>
</reference>
<comment type="caution">
    <text evidence="1">The sequence shown here is derived from an EMBL/GenBank/DDBJ whole genome shotgun (WGS) entry which is preliminary data.</text>
</comment>
<accession>A0ACB9EJ92</accession>
<keyword evidence="2" id="KW-1185">Reference proteome</keyword>
<evidence type="ECO:0000313" key="2">
    <source>
        <dbReference type="Proteomes" id="UP001055879"/>
    </source>
</evidence>
<dbReference type="EMBL" id="CM042048">
    <property type="protein sequence ID" value="KAI3759113.1"/>
    <property type="molecule type" value="Genomic_DNA"/>
</dbReference>
<organism evidence="1 2">
    <name type="scientific">Arctium lappa</name>
    <name type="common">Greater burdock</name>
    <name type="synonym">Lappa major</name>
    <dbReference type="NCBI Taxonomy" id="4217"/>
    <lineage>
        <taxon>Eukaryota</taxon>
        <taxon>Viridiplantae</taxon>
        <taxon>Streptophyta</taxon>
        <taxon>Embryophyta</taxon>
        <taxon>Tracheophyta</taxon>
        <taxon>Spermatophyta</taxon>
        <taxon>Magnoliopsida</taxon>
        <taxon>eudicotyledons</taxon>
        <taxon>Gunneridae</taxon>
        <taxon>Pentapetalae</taxon>
        <taxon>asterids</taxon>
        <taxon>campanulids</taxon>
        <taxon>Asterales</taxon>
        <taxon>Asteraceae</taxon>
        <taxon>Carduoideae</taxon>
        <taxon>Cardueae</taxon>
        <taxon>Arctiinae</taxon>
        <taxon>Arctium</taxon>
    </lineage>
</organism>
<sequence length="111" mass="13044">MLPSFQMLAHFRNTPFHLSHLIQHAHRLSSNVIFHPPPASISTRDPKLFGGVFESDFHSIFASVEWELLRVTCLNLWTHHYTLTFGLLFYLCFLFQRDCSRFFCKLVSMIV</sequence>
<dbReference type="Proteomes" id="UP001055879">
    <property type="component" value="Linkage Group LG02"/>
</dbReference>